<comment type="catalytic activity">
    <reaction evidence="5 7">
        <text>a quinone + NADH + 5 H(+)(in) = a quinol + NAD(+) + 4 H(+)(out)</text>
        <dbReference type="Rhea" id="RHEA:57888"/>
        <dbReference type="ChEBI" id="CHEBI:15378"/>
        <dbReference type="ChEBI" id="CHEBI:24646"/>
        <dbReference type="ChEBI" id="CHEBI:57540"/>
        <dbReference type="ChEBI" id="CHEBI:57945"/>
        <dbReference type="ChEBI" id="CHEBI:132124"/>
    </reaction>
</comment>
<comment type="similarity">
    <text evidence="1 5 6">Belongs to the complex I 30 kDa subunit family.</text>
</comment>
<evidence type="ECO:0000256" key="7">
    <source>
        <dbReference type="RuleBase" id="RU003582"/>
    </source>
</evidence>
<dbReference type="GO" id="GO:0048038">
    <property type="term" value="F:quinone binding"/>
    <property type="evidence" value="ECO:0007669"/>
    <property type="project" value="UniProtKB-KW"/>
</dbReference>
<keyword evidence="3 5" id="KW-1003">Cell membrane</keyword>
<accession>A0A1N7JRW3</accession>
<dbReference type="AlphaFoldDB" id="A0A1N7JRW3"/>
<evidence type="ECO:0000256" key="5">
    <source>
        <dbReference type="HAMAP-Rule" id="MF_01357"/>
    </source>
</evidence>
<dbReference type="GO" id="GO:0005886">
    <property type="term" value="C:plasma membrane"/>
    <property type="evidence" value="ECO:0007669"/>
    <property type="project" value="UniProtKB-SubCell"/>
</dbReference>
<dbReference type="Proteomes" id="UP000186098">
    <property type="component" value="Unassembled WGS sequence"/>
</dbReference>
<dbReference type="InterPro" id="IPR010218">
    <property type="entry name" value="NADH_DH_suC"/>
</dbReference>
<dbReference type="SUPFAM" id="SSF143243">
    <property type="entry name" value="Nqo5-like"/>
    <property type="match status" value="1"/>
</dbReference>
<evidence type="ECO:0000256" key="1">
    <source>
        <dbReference type="ARBA" id="ARBA00007569"/>
    </source>
</evidence>
<keyword evidence="2 5" id="KW-0813">Transport</keyword>
<keyword evidence="10" id="KW-1185">Reference proteome</keyword>
<evidence type="ECO:0000256" key="2">
    <source>
        <dbReference type="ARBA" id="ARBA00022448"/>
    </source>
</evidence>
<dbReference type="Pfam" id="PF00329">
    <property type="entry name" value="Complex1_30kDa"/>
    <property type="match status" value="1"/>
</dbReference>
<keyword evidence="5 6" id="KW-1278">Translocase</keyword>
<keyword evidence="5" id="KW-0830">Ubiquinone</keyword>
<comment type="subunit">
    <text evidence="5">NDH-1 is composed of 14 different subunits. Subunits NuoB, C, D, E, F, and G constitute the peripheral sector of the complex.</text>
</comment>
<dbReference type="EC" id="7.1.1.-" evidence="5"/>
<dbReference type="InterPro" id="IPR037232">
    <property type="entry name" value="NADH_quin_OxRdtase_su_C/D-like"/>
</dbReference>
<name>A0A1N7JRW3_9RHOB</name>
<dbReference type="HAMAP" id="MF_01357">
    <property type="entry name" value="NDH1_NuoC"/>
    <property type="match status" value="1"/>
</dbReference>
<dbReference type="NCBIfam" id="TIGR01961">
    <property type="entry name" value="NuoC_fam"/>
    <property type="match status" value="1"/>
</dbReference>
<dbReference type="OrthoDB" id="9803286at2"/>
<keyword evidence="5" id="KW-0472">Membrane</keyword>
<evidence type="ECO:0000256" key="3">
    <source>
        <dbReference type="ARBA" id="ARBA00022475"/>
    </source>
</evidence>
<evidence type="ECO:0000259" key="8">
    <source>
        <dbReference type="Pfam" id="PF00329"/>
    </source>
</evidence>
<dbReference type="GO" id="GO:0050136">
    <property type="term" value="F:NADH dehydrogenase (quinone) (non-electrogenic) activity"/>
    <property type="evidence" value="ECO:0007669"/>
    <property type="project" value="UniProtKB-UniRule"/>
</dbReference>
<dbReference type="EMBL" id="FTOM01000001">
    <property type="protein sequence ID" value="SIS52055.1"/>
    <property type="molecule type" value="Genomic_DNA"/>
</dbReference>
<dbReference type="NCBIfam" id="NF004733">
    <property type="entry name" value="PRK06074.1-5"/>
    <property type="match status" value="1"/>
</dbReference>
<reference evidence="10" key="1">
    <citation type="submission" date="2017-01" db="EMBL/GenBank/DDBJ databases">
        <authorList>
            <person name="Varghese N."/>
            <person name="Submissions S."/>
        </authorList>
    </citation>
    <scope>NUCLEOTIDE SEQUENCE [LARGE SCALE GENOMIC DNA]</scope>
    <source>
        <strain evidence="10">DSM 18714</strain>
    </source>
</reference>
<dbReference type="STRING" id="407234.SAMN05421795_101278"/>
<comment type="function">
    <text evidence="5">NDH-1 shuttles electrons from NADH, via FMN and iron-sulfur (Fe-S) centers, to quinones in the respiratory chain. The immediate electron acceptor for the enzyme in this species is believed to be ubiquinone. Couples the redox reaction to proton translocation (for every two electrons transferred, four hydrogen ions are translocated across the cytoplasmic membrane), and thus conserves the redox energy in a proton gradient.</text>
</comment>
<comment type="subcellular location">
    <subcellularLocation>
        <location evidence="5">Cell membrane</location>
        <topology evidence="5">Peripheral membrane protein</topology>
        <orientation evidence="5">Cytoplasmic side</orientation>
    </subcellularLocation>
</comment>
<proteinExistence type="inferred from homology"/>
<evidence type="ECO:0000256" key="6">
    <source>
        <dbReference type="RuleBase" id="RU003456"/>
    </source>
</evidence>
<organism evidence="9 10">
    <name type="scientific">Phaeovulum vinaykumarii</name>
    <dbReference type="NCBI Taxonomy" id="407234"/>
    <lineage>
        <taxon>Bacteria</taxon>
        <taxon>Pseudomonadati</taxon>
        <taxon>Pseudomonadota</taxon>
        <taxon>Alphaproteobacteria</taxon>
        <taxon>Rhodobacterales</taxon>
        <taxon>Paracoccaceae</taxon>
        <taxon>Phaeovulum</taxon>
    </lineage>
</organism>
<sequence length="199" mass="23032">MIEALEELAAHIALKRPDAVIDTEVAHGELNLRVSPSRIVDLVDFLRSDGSCRFSTLVDVTAVDWPERPARFDIVYHFLSMYQNHRIRVIAAVREDEMIPSITSVFPAADWFEREVFDMFGVVFSGHPDLRRILTDYGFTGYPLRKDFPTTGHIELRYDETAKRCVYEPVKLVQDYRQFDFLSPWEGADYILPGDEKRS</sequence>
<feature type="domain" description="NADH:ubiquinone oxidoreductase 30kDa subunit" evidence="8">
    <location>
        <begin position="33"/>
        <end position="152"/>
    </location>
</feature>
<keyword evidence="5 7" id="KW-0874">Quinone</keyword>
<dbReference type="RefSeq" id="WP_076363133.1">
    <property type="nucleotide sequence ID" value="NZ_FTOM01000001.1"/>
</dbReference>
<dbReference type="Gene3D" id="3.30.460.80">
    <property type="entry name" value="NADH:ubiquinone oxidoreductase, 30kDa subunit"/>
    <property type="match status" value="1"/>
</dbReference>
<dbReference type="InterPro" id="IPR001268">
    <property type="entry name" value="NADH_UbQ_OxRdtase_30kDa_su"/>
</dbReference>
<keyword evidence="4" id="KW-0997">Cell inner membrane</keyword>
<keyword evidence="5 6" id="KW-0520">NAD</keyword>
<evidence type="ECO:0000313" key="10">
    <source>
        <dbReference type="Proteomes" id="UP000186098"/>
    </source>
</evidence>
<evidence type="ECO:0000256" key="4">
    <source>
        <dbReference type="ARBA" id="ARBA00022519"/>
    </source>
</evidence>
<dbReference type="PANTHER" id="PTHR10884">
    <property type="entry name" value="NADH DEHYDROGENASE UBIQUINONE IRON-SULFUR PROTEIN 3"/>
    <property type="match status" value="1"/>
</dbReference>
<dbReference type="PROSITE" id="PS00542">
    <property type="entry name" value="COMPLEX1_30K"/>
    <property type="match status" value="1"/>
</dbReference>
<protein>
    <recommendedName>
        <fullName evidence="5">NADH-quinone oxidoreductase subunit C</fullName>
        <ecNumber evidence="5">7.1.1.-</ecNumber>
    </recommendedName>
    <alternativeName>
        <fullName evidence="5">NADH dehydrogenase I subunit C</fullName>
    </alternativeName>
    <alternativeName>
        <fullName evidence="5">NDH-1 subunit C</fullName>
    </alternativeName>
</protein>
<dbReference type="GO" id="GO:0008137">
    <property type="term" value="F:NADH dehydrogenase (ubiquinone) activity"/>
    <property type="evidence" value="ECO:0007669"/>
    <property type="project" value="InterPro"/>
</dbReference>
<evidence type="ECO:0000313" key="9">
    <source>
        <dbReference type="EMBL" id="SIS52055.1"/>
    </source>
</evidence>
<dbReference type="PANTHER" id="PTHR10884:SF14">
    <property type="entry name" value="NADH DEHYDROGENASE [UBIQUINONE] IRON-SULFUR PROTEIN 3, MITOCHONDRIAL"/>
    <property type="match status" value="1"/>
</dbReference>
<gene>
    <name evidence="5" type="primary">nuoC</name>
    <name evidence="9" type="ORF">SAMN05421795_101278</name>
</gene>
<dbReference type="InterPro" id="IPR020396">
    <property type="entry name" value="NADH_UbQ_OxRdtase_CS"/>
</dbReference>